<feature type="region of interest" description="Disordered" evidence="1">
    <location>
        <begin position="39"/>
        <end position="122"/>
    </location>
</feature>
<dbReference type="AlphaFoldDB" id="A0A0Q3J8D6"/>
<dbReference type="InParanoid" id="A0A0Q3J8D6"/>
<dbReference type="EnsemblPlants" id="KQK14107">
    <property type="protein sequence ID" value="KQK14107"/>
    <property type="gene ID" value="BRADI_1g14346v3"/>
</dbReference>
<gene>
    <name evidence="2" type="ORF">BRADI_1g14346v3</name>
</gene>
<evidence type="ECO:0000313" key="2">
    <source>
        <dbReference type="EMBL" id="KQK14107.1"/>
    </source>
</evidence>
<evidence type="ECO:0000313" key="3">
    <source>
        <dbReference type="EnsemblPlants" id="KQK14107"/>
    </source>
</evidence>
<feature type="compositionally biased region" description="Polar residues" evidence="1">
    <location>
        <begin position="159"/>
        <end position="168"/>
    </location>
</feature>
<feature type="region of interest" description="Disordered" evidence="1">
    <location>
        <begin position="134"/>
        <end position="168"/>
    </location>
</feature>
<name>A0A0Q3J8D6_BRADI</name>
<reference evidence="2 3" key="1">
    <citation type="journal article" date="2010" name="Nature">
        <title>Genome sequencing and analysis of the model grass Brachypodium distachyon.</title>
        <authorList>
            <consortium name="International Brachypodium Initiative"/>
        </authorList>
    </citation>
    <scope>NUCLEOTIDE SEQUENCE [LARGE SCALE GENOMIC DNA]</scope>
    <source>
        <strain evidence="2 3">Bd21</strain>
    </source>
</reference>
<reference evidence="3" key="3">
    <citation type="submission" date="2018-08" db="UniProtKB">
        <authorList>
            <consortium name="EnsemblPlants"/>
        </authorList>
    </citation>
    <scope>IDENTIFICATION</scope>
    <source>
        <strain evidence="3">cv. Bd21</strain>
    </source>
</reference>
<protein>
    <submittedName>
        <fullName evidence="2 3">Uncharacterized protein</fullName>
    </submittedName>
</protein>
<feature type="compositionally biased region" description="Basic and acidic residues" evidence="1">
    <location>
        <begin position="39"/>
        <end position="51"/>
    </location>
</feature>
<evidence type="ECO:0000313" key="4">
    <source>
        <dbReference type="Proteomes" id="UP000008810"/>
    </source>
</evidence>
<keyword evidence="4" id="KW-1185">Reference proteome</keyword>
<organism evidence="2">
    <name type="scientific">Brachypodium distachyon</name>
    <name type="common">Purple false brome</name>
    <name type="synonym">Trachynia distachya</name>
    <dbReference type="NCBI Taxonomy" id="15368"/>
    <lineage>
        <taxon>Eukaryota</taxon>
        <taxon>Viridiplantae</taxon>
        <taxon>Streptophyta</taxon>
        <taxon>Embryophyta</taxon>
        <taxon>Tracheophyta</taxon>
        <taxon>Spermatophyta</taxon>
        <taxon>Magnoliopsida</taxon>
        <taxon>Liliopsida</taxon>
        <taxon>Poales</taxon>
        <taxon>Poaceae</taxon>
        <taxon>BOP clade</taxon>
        <taxon>Pooideae</taxon>
        <taxon>Stipodae</taxon>
        <taxon>Brachypodieae</taxon>
        <taxon>Brachypodium</taxon>
    </lineage>
</organism>
<reference evidence="2" key="2">
    <citation type="submission" date="2017-06" db="EMBL/GenBank/DDBJ databases">
        <title>WGS assembly of Brachypodium distachyon.</title>
        <authorList>
            <consortium name="The International Brachypodium Initiative"/>
            <person name="Lucas S."/>
            <person name="Harmon-Smith M."/>
            <person name="Lail K."/>
            <person name="Tice H."/>
            <person name="Grimwood J."/>
            <person name="Bruce D."/>
            <person name="Barry K."/>
            <person name="Shu S."/>
            <person name="Lindquist E."/>
            <person name="Wang M."/>
            <person name="Pitluck S."/>
            <person name="Vogel J.P."/>
            <person name="Garvin D.F."/>
            <person name="Mockler T.C."/>
            <person name="Schmutz J."/>
            <person name="Rokhsar D."/>
            <person name="Bevan M.W."/>
        </authorList>
    </citation>
    <scope>NUCLEOTIDE SEQUENCE</scope>
    <source>
        <strain evidence="2">Bd21</strain>
    </source>
</reference>
<feature type="compositionally biased region" description="Basic residues" evidence="1">
    <location>
        <begin position="136"/>
        <end position="148"/>
    </location>
</feature>
<evidence type="ECO:0000256" key="1">
    <source>
        <dbReference type="SAM" id="MobiDB-lite"/>
    </source>
</evidence>
<dbReference type="Gramene" id="KQK14107">
    <property type="protein sequence ID" value="KQK14107"/>
    <property type="gene ID" value="BRADI_1g14346v3"/>
</dbReference>
<dbReference type="EMBL" id="CM000880">
    <property type="protein sequence ID" value="KQK14107.1"/>
    <property type="molecule type" value="Genomic_DNA"/>
</dbReference>
<dbReference type="Proteomes" id="UP000008810">
    <property type="component" value="Chromosome 1"/>
</dbReference>
<sequence length="168" mass="18509">MGTGLVRCIDPLLRPPYFIFRQLVGSRQLKPCEKLVETKPPRLIPHPDRPPDQAPRLLSPSRVSPELLGGRRRAHPPPSLRRPPLHLTTSRRPLGSGPGVLSVSRRRLPESSRRDAAPTQRSAAVQELLALQSKISSRRHTTSPRCRRSSAPEVALTPGISQILGTSS</sequence>
<accession>A0A0Q3J8D6</accession>
<feature type="compositionally biased region" description="Basic and acidic residues" evidence="1">
    <location>
        <begin position="107"/>
        <end position="116"/>
    </location>
</feature>
<proteinExistence type="predicted"/>